<dbReference type="PANTHER" id="PTHR46011">
    <property type="entry name" value="NUCLEAR HORMONE RECEPTOR FAMILY MEMBER NHR-86-RELATED"/>
    <property type="match status" value="1"/>
</dbReference>
<dbReference type="AlphaFoldDB" id="A0AAV5VUV5"/>
<reference evidence="11" key="1">
    <citation type="submission" date="2023-10" db="EMBL/GenBank/DDBJ databases">
        <title>Genome assembly of Pristionchus species.</title>
        <authorList>
            <person name="Yoshida K."/>
            <person name="Sommer R.J."/>
        </authorList>
    </citation>
    <scope>NUCLEOTIDE SEQUENCE</scope>
    <source>
        <strain evidence="11">RS5133</strain>
    </source>
</reference>
<dbReference type="Proteomes" id="UP001432322">
    <property type="component" value="Unassembled WGS sequence"/>
</dbReference>
<keyword evidence="6" id="KW-0804">Transcription</keyword>
<dbReference type="Gene3D" id="3.30.50.10">
    <property type="entry name" value="Erythroid Transcription Factor GATA-1, subunit A"/>
    <property type="match status" value="1"/>
</dbReference>
<keyword evidence="7" id="KW-0675">Receptor</keyword>
<dbReference type="InterPro" id="IPR035500">
    <property type="entry name" value="NHR-like_dom_sf"/>
</dbReference>
<dbReference type="InterPro" id="IPR013088">
    <property type="entry name" value="Znf_NHR/GATA"/>
</dbReference>
<evidence type="ECO:0000256" key="2">
    <source>
        <dbReference type="ARBA" id="ARBA00022771"/>
    </source>
</evidence>
<feature type="non-terminal residue" evidence="11">
    <location>
        <position position="1"/>
    </location>
</feature>
<evidence type="ECO:0000256" key="9">
    <source>
        <dbReference type="SAM" id="MobiDB-lite"/>
    </source>
</evidence>
<feature type="domain" description="Nuclear receptor" evidence="10">
    <location>
        <begin position="11"/>
        <end position="84"/>
    </location>
</feature>
<keyword evidence="8" id="KW-0539">Nucleus</keyword>
<organism evidence="11 12">
    <name type="scientific">Pristionchus fissidentatus</name>
    <dbReference type="NCBI Taxonomy" id="1538716"/>
    <lineage>
        <taxon>Eukaryota</taxon>
        <taxon>Metazoa</taxon>
        <taxon>Ecdysozoa</taxon>
        <taxon>Nematoda</taxon>
        <taxon>Chromadorea</taxon>
        <taxon>Rhabditida</taxon>
        <taxon>Rhabditina</taxon>
        <taxon>Diplogasteromorpha</taxon>
        <taxon>Diplogasteroidea</taxon>
        <taxon>Neodiplogasteridae</taxon>
        <taxon>Pristionchus</taxon>
    </lineage>
</organism>
<gene>
    <name evidence="11" type="ORF">PFISCL1PPCAC_13122</name>
</gene>
<evidence type="ECO:0000256" key="4">
    <source>
        <dbReference type="ARBA" id="ARBA00023015"/>
    </source>
</evidence>
<dbReference type="PANTHER" id="PTHR46011:SF6">
    <property type="entry name" value="HIGH ZINC ACTIVATED NUCLEAR RECEPTOR PROTEIN"/>
    <property type="match status" value="1"/>
</dbReference>
<dbReference type="Gene3D" id="1.10.565.10">
    <property type="entry name" value="Retinoid X Receptor"/>
    <property type="match status" value="1"/>
</dbReference>
<dbReference type="SUPFAM" id="SSF57716">
    <property type="entry name" value="Glucocorticoid receptor-like (DNA-binding domain)"/>
    <property type="match status" value="1"/>
</dbReference>
<dbReference type="Pfam" id="PF00105">
    <property type="entry name" value="zf-C4"/>
    <property type="match status" value="1"/>
</dbReference>
<dbReference type="GO" id="GO:0008270">
    <property type="term" value="F:zinc ion binding"/>
    <property type="evidence" value="ECO:0007669"/>
    <property type="project" value="UniProtKB-KW"/>
</dbReference>
<name>A0AAV5VUV5_9BILA</name>
<protein>
    <recommendedName>
        <fullName evidence="10">Nuclear receptor domain-containing protein</fullName>
    </recommendedName>
</protein>
<sequence length="394" mass="44957">HMPRTNPSKKDRICLVCGVATNVAHLGRDLCRACTVFYRRSRNKTYTCRSGTDNCPIGEGVNCRKCRLLEMKRMLAANPTSRRWDAAAPIFKAPTPSMDTVDEGLPLGPSTSKASPLNDVSPAMTTPSSRPLLKRVEQCYRAMNDARLIGELELRGDKQHPLDVADRDFEIRPATYGTMESANRICLIALLQFGAAAFPEFASFSKWDRWTIVTNYFNRYRMFDCAYRADEAFGDDLDKSCGGLTTYFAASIMDHFFDDCPNSVSDIVEAKRIMEEKLTNDLRVRRVDVRRTNFAHEEFIALTGLMFWATEGLNVSEEVSRVGQHYRDAILKELHLFFRDERKTDDYAARLGELLIFLHVYERNAAAFDEHYEVLRLLNVFSDDTVVYRVANET</sequence>
<keyword evidence="5" id="KW-0238">DNA-binding</keyword>
<keyword evidence="4" id="KW-0805">Transcription regulation</keyword>
<keyword evidence="3" id="KW-0862">Zinc</keyword>
<dbReference type="SMART" id="SM00430">
    <property type="entry name" value="HOLI"/>
    <property type="match status" value="1"/>
</dbReference>
<proteinExistence type="predicted"/>
<dbReference type="EMBL" id="BTSY01000004">
    <property type="protein sequence ID" value="GMT21825.1"/>
    <property type="molecule type" value="Genomic_DNA"/>
</dbReference>
<dbReference type="GO" id="GO:0003700">
    <property type="term" value="F:DNA-binding transcription factor activity"/>
    <property type="evidence" value="ECO:0007669"/>
    <property type="project" value="InterPro"/>
</dbReference>
<evidence type="ECO:0000256" key="8">
    <source>
        <dbReference type="ARBA" id="ARBA00023242"/>
    </source>
</evidence>
<evidence type="ECO:0000313" key="11">
    <source>
        <dbReference type="EMBL" id="GMT21825.1"/>
    </source>
</evidence>
<evidence type="ECO:0000259" key="10">
    <source>
        <dbReference type="PROSITE" id="PS51030"/>
    </source>
</evidence>
<dbReference type="GO" id="GO:0043565">
    <property type="term" value="F:sequence-specific DNA binding"/>
    <property type="evidence" value="ECO:0007669"/>
    <property type="project" value="InterPro"/>
</dbReference>
<evidence type="ECO:0000256" key="7">
    <source>
        <dbReference type="ARBA" id="ARBA00023170"/>
    </source>
</evidence>
<evidence type="ECO:0000256" key="6">
    <source>
        <dbReference type="ARBA" id="ARBA00023163"/>
    </source>
</evidence>
<dbReference type="SUPFAM" id="SSF48508">
    <property type="entry name" value="Nuclear receptor ligand-binding domain"/>
    <property type="match status" value="1"/>
</dbReference>
<dbReference type="PROSITE" id="PS51030">
    <property type="entry name" value="NUCLEAR_REC_DBD_2"/>
    <property type="match status" value="1"/>
</dbReference>
<dbReference type="InterPro" id="IPR001628">
    <property type="entry name" value="Znf_hrmn_rcpt"/>
</dbReference>
<accession>A0AAV5VUV5</accession>
<keyword evidence="1" id="KW-0479">Metal-binding</keyword>
<comment type="caution">
    <text evidence="11">The sequence shown here is derived from an EMBL/GenBank/DDBJ whole genome shotgun (WGS) entry which is preliminary data.</text>
</comment>
<keyword evidence="12" id="KW-1185">Reference proteome</keyword>
<dbReference type="GO" id="GO:0005634">
    <property type="term" value="C:nucleus"/>
    <property type="evidence" value="ECO:0007669"/>
    <property type="project" value="TreeGrafter"/>
</dbReference>
<evidence type="ECO:0000256" key="5">
    <source>
        <dbReference type="ARBA" id="ARBA00023125"/>
    </source>
</evidence>
<feature type="region of interest" description="Disordered" evidence="9">
    <location>
        <begin position="105"/>
        <end position="128"/>
    </location>
</feature>
<dbReference type="Pfam" id="PF00104">
    <property type="entry name" value="Hormone_recep"/>
    <property type="match status" value="1"/>
</dbReference>
<dbReference type="InterPro" id="IPR000536">
    <property type="entry name" value="Nucl_hrmn_rcpt_lig-bd"/>
</dbReference>
<evidence type="ECO:0000256" key="3">
    <source>
        <dbReference type="ARBA" id="ARBA00022833"/>
    </source>
</evidence>
<evidence type="ECO:0000313" key="12">
    <source>
        <dbReference type="Proteomes" id="UP001432322"/>
    </source>
</evidence>
<keyword evidence="2" id="KW-0863">Zinc-finger</keyword>
<dbReference type="SMART" id="SM00399">
    <property type="entry name" value="ZnF_C4"/>
    <property type="match status" value="1"/>
</dbReference>
<evidence type="ECO:0000256" key="1">
    <source>
        <dbReference type="ARBA" id="ARBA00022723"/>
    </source>
</evidence>